<evidence type="ECO:0000256" key="4">
    <source>
        <dbReference type="ARBA" id="ARBA00022729"/>
    </source>
</evidence>
<feature type="domain" description="Leucine-rich repeat-containing N-terminal plant-type" evidence="9">
    <location>
        <begin position="9"/>
        <end position="50"/>
    </location>
</feature>
<dbReference type="InterPro" id="IPR013210">
    <property type="entry name" value="LRR_N_plant-typ"/>
</dbReference>
<dbReference type="GO" id="GO:0016020">
    <property type="term" value="C:membrane"/>
    <property type="evidence" value="ECO:0007669"/>
    <property type="project" value="UniProtKB-SubCell"/>
</dbReference>
<keyword evidence="5" id="KW-0677">Repeat</keyword>
<evidence type="ECO:0000256" key="5">
    <source>
        <dbReference type="ARBA" id="ARBA00022737"/>
    </source>
</evidence>
<sequence>MKDGIRCIEEEREALLKFKDELIDEYGRLSSWGNEKYKEDCCKWSGVSCDNQTNHIVRLDLRGLLYGEYESTAPLKGKISIWLLEIHHLKRLDLSFNDFNYSRIPQFIGSLGRLQYLDLFDSNFIGEIPHHLGNLSELKFLSLGSSNDGSLTSTNLDWLSRLHSLSGLIMDSVNLTLATDWFKQ</sequence>
<evidence type="ECO:0000313" key="10">
    <source>
        <dbReference type="EMBL" id="CAA3001012.1"/>
    </source>
</evidence>
<dbReference type="SUPFAM" id="SSF52058">
    <property type="entry name" value="L domain-like"/>
    <property type="match status" value="1"/>
</dbReference>
<dbReference type="EMBL" id="CACTIH010005726">
    <property type="protein sequence ID" value="CAA3001012.1"/>
    <property type="molecule type" value="Genomic_DNA"/>
</dbReference>
<keyword evidence="4" id="KW-0732">Signal</keyword>
<dbReference type="Gene3D" id="3.80.10.10">
    <property type="entry name" value="Ribonuclease Inhibitor"/>
    <property type="match status" value="1"/>
</dbReference>
<comment type="caution">
    <text evidence="10">The sequence shown here is derived from an EMBL/GenBank/DDBJ whole genome shotgun (WGS) entry which is preliminary data.</text>
</comment>
<dbReference type="AlphaFoldDB" id="A0A8S0T6Z9"/>
<evidence type="ECO:0000256" key="1">
    <source>
        <dbReference type="ARBA" id="ARBA00004479"/>
    </source>
</evidence>
<dbReference type="InterPro" id="IPR046956">
    <property type="entry name" value="RLP23-like"/>
</dbReference>
<keyword evidence="6" id="KW-1133">Transmembrane helix</keyword>
<dbReference type="PANTHER" id="PTHR48063:SF101">
    <property type="entry name" value="LRR RECEPTOR-LIKE SERINE_THREONINE-PROTEIN KINASE FLS2"/>
    <property type="match status" value="1"/>
</dbReference>
<accession>A0A8S0T6Z9</accession>
<evidence type="ECO:0000256" key="7">
    <source>
        <dbReference type="ARBA" id="ARBA00023136"/>
    </source>
</evidence>
<dbReference type="Proteomes" id="UP000594638">
    <property type="component" value="Unassembled WGS sequence"/>
</dbReference>
<protein>
    <recommendedName>
        <fullName evidence="9">Leucine-rich repeat-containing N-terminal plant-type domain-containing protein</fullName>
    </recommendedName>
</protein>
<comment type="subcellular location">
    <subcellularLocation>
        <location evidence="1">Membrane</location>
        <topology evidence="1">Single-pass type I membrane protein</topology>
    </subcellularLocation>
</comment>
<keyword evidence="11" id="KW-1185">Reference proteome</keyword>
<keyword evidence="8" id="KW-0325">Glycoprotein</keyword>
<dbReference type="PANTHER" id="PTHR48063">
    <property type="entry name" value="LRR RECEPTOR-LIKE KINASE"/>
    <property type="match status" value="1"/>
</dbReference>
<dbReference type="Gramene" id="OE9A084229T1">
    <property type="protein sequence ID" value="OE9A084229C1"/>
    <property type="gene ID" value="OE9A084229"/>
</dbReference>
<proteinExistence type="predicted"/>
<reference evidence="10 11" key="1">
    <citation type="submission" date="2019-12" db="EMBL/GenBank/DDBJ databases">
        <authorList>
            <person name="Alioto T."/>
            <person name="Alioto T."/>
            <person name="Gomez Garrido J."/>
        </authorList>
    </citation>
    <scope>NUCLEOTIDE SEQUENCE [LARGE SCALE GENOMIC DNA]</scope>
</reference>
<dbReference type="OrthoDB" id="1937783at2759"/>
<keyword evidence="7" id="KW-0472">Membrane</keyword>
<gene>
    <name evidence="10" type="ORF">OLEA9_A084229</name>
</gene>
<dbReference type="Pfam" id="PF00560">
    <property type="entry name" value="LRR_1"/>
    <property type="match status" value="2"/>
</dbReference>
<evidence type="ECO:0000259" key="9">
    <source>
        <dbReference type="Pfam" id="PF08263"/>
    </source>
</evidence>
<name>A0A8S0T6Z9_OLEEU</name>
<dbReference type="InterPro" id="IPR001611">
    <property type="entry name" value="Leu-rich_rpt"/>
</dbReference>
<evidence type="ECO:0000256" key="2">
    <source>
        <dbReference type="ARBA" id="ARBA00022614"/>
    </source>
</evidence>
<evidence type="ECO:0000256" key="6">
    <source>
        <dbReference type="ARBA" id="ARBA00022989"/>
    </source>
</evidence>
<keyword evidence="3" id="KW-0812">Transmembrane</keyword>
<organism evidence="10 11">
    <name type="scientific">Olea europaea subsp. europaea</name>
    <dbReference type="NCBI Taxonomy" id="158383"/>
    <lineage>
        <taxon>Eukaryota</taxon>
        <taxon>Viridiplantae</taxon>
        <taxon>Streptophyta</taxon>
        <taxon>Embryophyta</taxon>
        <taxon>Tracheophyta</taxon>
        <taxon>Spermatophyta</taxon>
        <taxon>Magnoliopsida</taxon>
        <taxon>eudicotyledons</taxon>
        <taxon>Gunneridae</taxon>
        <taxon>Pentapetalae</taxon>
        <taxon>asterids</taxon>
        <taxon>lamiids</taxon>
        <taxon>Lamiales</taxon>
        <taxon>Oleaceae</taxon>
        <taxon>Oleeae</taxon>
        <taxon>Olea</taxon>
    </lineage>
</organism>
<dbReference type="Pfam" id="PF08263">
    <property type="entry name" value="LRRNT_2"/>
    <property type="match status" value="1"/>
</dbReference>
<evidence type="ECO:0000313" key="11">
    <source>
        <dbReference type="Proteomes" id="UP000594638"/>
    </source>
</evidence>
<evidence type="ECO:0000256" key="8">
    <source>
        <dbReference type="ARBA" id="ARBA00023180"/>
    </source>
</evidence>
<dbReference type="InterPro" id="IPR032675">
    <property type="entry name" value="LRR_dom_sf"/>
</dbReference>
<keyword evidence="2" id="KW-0433">Leucine-rich repeat</keyword>
<evidence type="ECO:0000256" key="3">
    <source>
        <dbReference type="ARBA" id="ARBA00022692"/>
    </source>
</evidence>